<evidence type="ECO:0000313" key="8">
    <source>
        <dbReference type="EMBL" id="KAF1942615.1"/>
    </source>
</evidence>
<dbReference type="EMBL" id="ML976033">
    <property type="protein sequence ID" value="KAF1942615.1"/>
    <property type="molecule type" value="Genomic_DNA"/>
</dbReference>
<name>A0A6A5SPR0_9PLEO</name>
<feature type="region of interest" description="Disordered" evidence="6">
    <location>
        <begin position="161"/>
        <end position="184"/>
    </location>
</feature>
<feature type="compositionally biased region" description="Pro residues" evidence="6">
    <location>
        <begin position="79"/>
        <end position="95"/>
    </location>
</feature>
<sequence length="330" mass="36323">MSASRGPPKGVFLNGVWNCHCNPRQPALHLQTKKLGDNHGRWFRKCPGDRCGFFLWDDDAHLRQPGALANNSRTEPARFNPPTPSRRQPSPPPPYTIELSPSEPSRKRTRAVSENQDDDDEFGQVDDYELKQVMAQIETPIKPARTNSFATPAAKRLKLSWQAEQSTASTAHGLQTPQTDQRTSVNPFASSYPARGGSLFTPSQVNEDEMHQIATPSSSFDSTPTPSRSSNATTEDLVTSVFSLLENSNVSLGDHTANNLRTLLSKHAKIAQGYKAGKNVSQATIKAKEAKITELGHRANTLEAEVEAQKAMVKYLQQLLPDGQDDLLDP</sequence>
<dbReference type="Pfam" id="PF06839">
    <property type="entry name" value="Zn_ribbon_GRF"/>
    <property type="match status" value="1"/>
</dbReference>
<keyword evidence="3" id="KW-0862">Zinc</keyword>
<evidence type="ECO:0000259" key="7">
    <source>
        <dbReference type="PROSITE" id="PS51999"/>
    </source>
</evidence>
<dbReference type="Proteomes" id="UP000800038">
    <property type="component" value="Unassembled WGS sequence"/>
</dbReference>
<feature type="compositionally biased region" description="Acidic residues" evidence="6">
    <location>
        <begin position="115"/>
        <end position="124"/>
    </location>
</feature>
<feature type="region of interest" description="Disordered" evidence="6">
    <location>
        <begin position="66"/>
        <end position="124"/>
    </location>
</feature>
<dbReference type="InterPro" id="IPR010666">
    <property type="entry name" value="Znf_GRF"/>
</dbReference>
<feature type="compositionally biased region" description="Polar residues" evidence="6">
    <location>
        <begin position="162"/>
        <end position="184"/>
    </location>
</feature>
<reference evidence="8" key="1">
    <citation type="journal article" date="2020" name="Stud. Mycol.">
        <title>101 Dothideomycetes genomes: a test case for predicting lifestyles and emergence of pathogens.</title>
        <authorList>
            <person name="Haridas S."/>
            <person name="Albert R."/>
            <person name="Binder M."/>
            <person name="Bloem J."/>
            <person name="Labutti K."/>
            <person name="Salamov A."/>
            <person name="Andreopoulos B."/>
            <person name="Baker S."/>
            <person name="Barry K."/>
            <person name="Bills G."/>
            <person name="Bluhm B."/>
            <person name="Cannon C."/>
            <person name="Castanera R."/>
            <person name="Culley D."/>
            <person name="Daum C."/>
            <person name="Ezra D."/>
            <person name="Gonzalez J."/>
            <person name="Henrissat B."/>
            <person name="Kuo A."/>
            <person name="Liang C."/>
            <person name="Lipzen A."/>
            <person name="Lutzoni F."/>
            <person name="Magnuson J."/>
            <person name="Mondo S."/>
            <person name="Nolan M."/>
            <person name="Ohm R."/>
            <person name="Pangilinan J."/>
            <person name="Park H.-J."/>
            <person name="Ramirez L."/>
            <person name="Alfaro M."/>
            <person name="Sun H."/>
            <person name="Tritt A."/>
            <person name="Yoshinaga Y."/>
            <person name="Zwiers L.-H."/>
            <person name="Turgeon B."/>
            <person name="Goodwin S."/>
            <person name="Spatafora J."/>
            <person name="Crous P."/>
            <person name="Grigoriev I."/>
        </authorList>
    </citation>
    <scope>NUCLEOTIDE SEQUENCE</scope>
    <source>
        <strain evidence="8">CBS 161.51</strain>
    </source>
</reference>
<feature type="domain" description="GRF-type" evidence="7">
    <location>
        <begin position="19"/>
        <end position="60"/>
    </location>
</feature>
<protein>
    <recommendedName>
        <fullName evidence="7">GRF-type domain-containing protein</fullName>
    </recommendedName>
</protein>
<keyword evidence="1" id="KW-0479">Metal-binding</keyword>
<evidence type="ECO:0000256" key="4">
    <source>
        <dbReference type="PROSITE-ProRule" id="PRU01343"/>
    </source>
</evidence>
<evidence type="ECO:0000313" key="9">
    <source>
        <dbReference type="Proteomes" id="UP000800038"/>
    </source>
</evidence>
<proteinExistence type="predicted"/>
<dbReference type="AlphaFoldDB" id="A0A6A5SPR0"/>
<organism evidence="8 9">
    <name type="scientific">Clathrospora elynae</name>
    <dbReference type="NCBI Taxonomy" id="706981"/>
    <lineage>
        <taxon>Eukaryota</taxon>
        <taxon>Fungi</taxon>
        <taxon>Dikarya</taxon>
        <taxon>Ascomycota</taxon>
        <taxon>Pezizomycotina</taxon>
        <taxon>Dothideomycetes</taxon>
        <taxon>Pleosporomycetidae</taxon>
        <taxon>Pleosporales</taxon>
        <taxon>Diademaceae</taxon>
        <taxon>Clathrospora</taxon>
    </lineage>
</organism>
<keyword evidence="5" id="KW-0175">Coiled coil</keyword>
<evidence type="ECO:0000256" key="5">
    <source>
        <dbReference type="SAM" id="Coils"/>
    </source>
</evidence>
<evidence type="ECO:0000256" key="2">
    <source>
        <dbReference type="ARBA" id="ARBA00022771"/>
    </source>
</evidence>
<evidence type="ECO:0000256" key="3">
    <source>
        <dbReference type="ARBA" id="ARBA00022833"/>
    </source>
</evidence>
<evidence type="ECO:0000256" key="6">
    <source>
        <dbReference type="SAM" id="MobiDB-lite"/>
    </source>
</evidence>
<dbReference type="GO" id="GO:0008270">
    <property type="term" value="F:zinc ion binding"/>
    <property type="evidence" value="ECO:0007669"/>
    <property type="project" value="UniProtKB-KW"/>
</dbReference>
<accession>A0A6A5SPR0</accession>
<keyword evidence="2 4" id="KW-0863">Zinc-finger</keyword>
<dbReference type="OrthoDB" id="430051at2759"/>
<evidence type="ECO:0000256" key="1">
    <source>
        <dbReference type="ARBA" id="ARBA00022723"/>
    </source>
</evidence>
<dbReference type="PROSITE" id="PS51999">
    <property type="entry name" value="ZF_GRF"/>
    <property type="match status" value="1"/>
</dbReference>
<keyword evidence="9" id="KW-1185">Reference proteome</keyword>
<feature type="coiled-coil region" evidence="5">
    <location>
        <begin position="285"/>
        <end position="319"/>
    </location>
</feature>
<gene>
    <name evidence="8" type="ORF">EJ02DRAFT_465644</name>
</gene>